<feature type="transmembrane region" description="Helical" evidence="1">
    <location>
        <begin position="135"/>
        <end position="154"/>
    </location>
</feature>
<evidence type="ECO:0000256" key="1">
    <source>
        <dbReference type="SAM" id="Phobius"/>
    </source>
</evidence>
<dbReference type="EMBL" id="LT629692">
    <property type="protein sequence ID" value="SDH21698.1"/>
    <property type="molecule type" value="Genomic_DNA"/>
</dbReference>
<keyword evidence="1" id="KW-0812">Transmembrane</keyword>
<evidence type="ECO:0000313" key="2">
    <source>
        <dbReference type="EMBL" id="SDH21698.1"/>
    </source>
</evidence>
<reference evidence="2 3" key="1">
    <citation type="submission" date="2016-10" db="EMBL/GenBank/DDBJ databases">
        <authorList>
            <person name="de Groot N.N."/>
        </authorList>
    </citation>
    <scope>NUCLEOTIDE SEQUENCE [LARGE SCALE GENOMIC DNA]</scope>
    <source>
        <strain evidence="2 3">DSM 23142</strain>
    </source>
</reference>
<gene>
    <name evidence="2" type="ORF">SAMN04489810_2411</name>
</gene>
<proteinExistence type="predicted"/>
<name>A0A1G8AL82_9MICO</name>
<keyword evidence="1" id="KW-0472">Membrane</keyword>
<dbReference type="OrthoDB" id="5056816at2"/>
<protein>
    <submittedName>
        <fullName evidence="2">Uncharacterized protein</fullName>
    </submittedName>
</protein>
<evidence type="ECO:0000313" key="3">
    <source>
        <dbReference type="Proteomes" id="UP000199009"/>
    </source>
</evidence>
<keyword evidence="3" id="KW-1185">Reference proteome</keyword>
<feature type="transmembrane region" description="Helical" evidence="1">
    <location>
        <begin position="208"/>
        <end position="227"/>
    </location>
</feature>
<dbReference type="Proteomes" id="UP000199009">
    <property type="component" value="Chromosome I"/>
</dbReference>
<feature type="transmembrane region" description="Helical" evidence="1">
    <location>
        <begin position="98"/>
        <end position="115"/>
    </location>
</feature>
<feature type="transmembrane region" description="Helical" evidence="1">
    <location>
        <begin position="6"/>
        <end position="25"/>
    </location>
</feature>
<dbReference type="STRING" id="370764.SAMN04489810_2411"/>
<feature type="transmembrane region" description="Helical" evidence="1">
    <location>
        <begin position="32"/>
        <end position="53"/>
    </location>
</feature>
<keyword evidence="1" id="KW-1133">Transmembrane helix</keyword>
<dbReference type="RefSeq" id="WP_091490450.1">
    <property type="nucleotide sequence ID" value="NZ_LT629692.1"/>
</dbReference>
<organism evidence="2 3">
    <name type="scientific">Microbacterium pygmaeum</name>
    <dbReference type="NCBI Taxonomy" id="370764"/>
    <lineage>
        <taxon>Bacteria</taxon>
        <taxon>Bacillati</taxon>
        <taxon>Actinomycetota</taxon>
        <taxon>Actinomycetes</taxon>
        <taxon>Micrococcales</taxon>
        <taxon>Microbacteriaceae</taxon>
        <taxon>Microbacterium</taxon>
    </lineage>
</organism>
<feature type="transmembrane region" description="Helical" evidence="1">
    <location>
        <begin position="65"/>
        <end position="86"/>
    </location>
</feature>
<dbReference type="AlphaFoldDB" id="A0A1G8AL82"/>
<sequence>MLLRIETVAFLALLILTLIRLPSAIRQPSSRLTWIATITGLAAVFMVGVVVPLPTVDGWIGATNVANLIQNILATTAFWFVMRAALTLDGSRFNPRSLWELPAMVLAFTIPFLLIADRGSTTDEFIKATADQLGLWAYASIYMGCVVLIMVRMLRGIYGRKPRPYILIRIGAWAILAASLIEIVYLTLRVAGLGRTEPVEFVGALFTIPFYSGVVLVCGGIILFAAVRAGRRSMNATLGRLLAKANLDRGMIVRPIPDEDPVHETYRLAVRLTDIANSQELTKRERVLLRAATGMLDRQMRAPAVVRMSSSAEEVTTS</sequence>
<feature type="transmembrane region" description="Helical" evidence="1">
    <location>
        <begin position="166"/>
        <end position="188"/>
    </location>
</feature>
<accession>A0A1G8AL82</accession>